<name>A0AAD6DAH2_9EURO</name>
<sequence length="129" mass="14124">MPPLELWWHLPQSRASFCGLNTAVFDSDTPSVAYYLCDQPAEVIQEARSTCQGKLDEPILLLMQDVPDQRTYEGTTVYLHGLRPDDCYGAATADGSNAIFVTSAHTESQLAGDGRLGKEKQLVSVASKF</sequence>
<protein>
    <submittedName>
        <fullName evidence="1">Uncharacterized protein</fullName>
    </submittedName>
</protein>
<proteinExistence type="predicted"/>
<comment type="caution">
    <text evidence="1">The sequence shown here is derived from an EMBL/GenBank/DDBJ whole genome shotgun (WGS) entry which is preliminary data.</text>
</comment>
<keyword evidence="2" id="KW-1185">Reference proteome</keyword>
<dbReference type="AlphaFoldDB" id="A0AAD6DAH2"/>
<dbReference type="Proteomes" id="UP001216150">
    <property type="component" value="Unassembled WGS sequence"/>
</dbReference>
<evidence type="ECO:0000313" key="2">
    <source>
        <dbReference type="Proteomes" id="UP001216150"/>
    </source>
</evidence>
<organism evidence="1 2">
    <name type="scientific">Penicillium hetheringtonii</name>
    <dbReference type="NCBI Taxonomy" id="911720"/>
    <lineage>
        <taxon>Eukaryota</taxon>
        <taxon>Fungi</taxon>
        <taxon>Dikarya</taxon>
        <taxon>Ascomycota</taxon>
        <taxon>Pezizomycotina</taxon>
        <taxon>Eurotiomycetes</taxon>
        <taxon>Eurotiomycetidae</taxon>
        <taxon>Eurotiales</taxon>
        <taxon>Aspergillaceae</taxon>
        <taxon>Penicillium</taxon>
    </lineage>
</organism>
<reference evidence="1 2" key="1">
    <citation type="journal article" date="2023" name="IMA Fungus">
        <title>Comparative genomic study of the Penicillium genus elucidates a diverse pangenome and 15 lateral gene transfer events.</title>
        <authorList>
            <person name="Petersen C."/>
            <person name="Sorensen T."/>
            <person name="Nielsen M.R."/>
            <person name="Sondergaard T.E."/>
            <person name="Sorensen J.L."/>
            <person name="Fitzpatrick D.A."/>
            <person name="Frisvad J.C."/>
            <person name="Nielsen K.L."/>
        </authorList>
    </citation>
    <scope>NUCLEOTIDE SEQUENCE [LARGE SCALE GENOMIC DNA]</scope>
    <source>
        <strain evidence="1 2">IBT 29057</strain>
    </source>
</reference>
<evidence type="ECO:0000313" key="1">
    <source>
        <dbReference type="EMBL" id="KAJ5569247.1"/>
    </source>
</evidence>
<dbReference type="EMBL" id="JAQJAC010000010">
    <property type="protein sequence ID" value="KAJ5569247.1"/>
    <property type="molecule type" value="Genomic_DNA"/>
</dbReference>
<accession>A0AAD6DAH2</accession>
<gene>
    <name evidence="1" type="ORF">N7450_011733</name>
</gene>